<gene>
    <name evidence="1" type="ORF">PanWU01x14_037610</name>
</gene>
<reference evidence="2" key="1">
    <citation type="submission" date="2016-06" db="EMBL/GenBank/DDBJ databases">
        <title>Parallel loss of symbiosis genes in relatives of nitrogen-fixing non-legume Parasponia.</title>
        <authorList>
            <person name="Van Velzen R."/>
            <person name="Holmer R."/>
            <person name="Bu F."/>
            <person name="Rutten L."/>
            <person name="Van Zeijl A."/>
            <person name="Liu W."/>
            <person name="Santuari L."/>
            <person name="Cao Q."/>
            <person name="Sharma T."/>
            <person name="Shen D."/>
            <person name="Roswanjaya Y."/>
            <person name="Wardhani T."/>
            <person name="Kalhor M.S."/>
            <person name="Jansen J."/>
            <person name="Van den Hoogen J."/>
            <person name="Gungor B."/>
            <person name="Hartog M."/>
            <person name="Hontelez J."/>
            <person name="Verver J."/>
            <person name="Yang W.-C."/>
            <person name="Schijlen E."/>
            <person name="Repin R."/>
            <person name="Schilthuizen M."/>
            <person name="Schranz E."/>
            <person name="Heidstra R."/>
            <person name="Miyata K."/>
            <person name="Fedorova E."/>
            <person name="Kohlen W."/>
            <person name="Bisseling T."/>
            <person name="Smit S."/>
            <person name="Geurts R."/>
        </authorList>
    </citation>
    <scope>NUCLEOTIDE SEQUENCE [LARGE SCALE GENOMIC DNA]</scope>
    <source>
        <strain evidence="2">cv. WU1-14</strain>
    </source>
</reference>
<evidence type="ECO:0000313" key="2">
    <source>
        <dbReference type="Proteomes" id="UP000237105"/>
    </source>
</evidence>
<dbReference type="Proteomes" id="UP000237105">
    <property type="component" value="Unassembled WGS sequence"/>
</dbReference>
<feature type="non-terminal residue" evidence="1">
    <location>
        <position position="1"/>
    </location>
</feature>
<dbReference type="AlphaFoldDB" id="A0A2P5DRX8"/>
<name>A0A2P5DRX8_PARAD</name>
<proteinExistence type="predicted"/>
<sequence length="66" mass="7025">IEEMRFNSSLRVRFAKLSFSSLSPTSTNSYSLNLIAAESLLASSQALGCGPRPSLPQPSQALSPLV</sequence>
<keyword evidence="2" id="KW-1185">Reference proteome</keyword>
<protein>
    <submittedName>
        <fullName evidence="1">Uncharacterized protein</fullName>
    </submittedName>
</protein>
<comment type="caution">
    <text evidence="1">The sequence shown here is derived from an EMBL/GenBank/DDBJ whole genome shotgun (WGS) entry which is preliminary data.</text>
</comment>
<evidence type="ECO:0000313" key="1">
    <source>
        <dbReference type="EMBL" id="PON76045.1"/>
    </source>
</evidence>
<organism evidence="1 2">
    <name type="scientific">Parasponia andersonii</name>
    <name type="common">Sponia andersonii</name>
    <dbReference type="NCBI Taxonomy" id="3476"/>
    <lineage>
        <taxon>Eukaryota</taxon>
        <taxon>Viridiplantae</taxon>
        <taxon>Streptophyta</taxon>
        <taxon>Embryophyta</taxon>
        <taxon>Tracheophyta</taxon>
        <taxon>Spermatophyta</taxon>
        <taxon>Magnoliopsida</taxon>
        <taxon>eudicotyledons</taxon>
        <taxon>Gunneridae</taxon>
        <taxon>Pentapetalae</taxon>
        <taxon>rosids</taxon>
        <taxon>fabids</taxon>
        <taxon>Rosales</taxon>
        <taxon>Cannabaceae</taxon>
        <taxon>Parasponia</taxon>
    </lineage>
</organism>
<dbReference type="EMBL" id="JXTB01000020">
    <property type="protein sequence ID" value="PON76045.1"/>
    <property type="molecule type" value="Genomic_DNA"/>
</dbReference>
<accession>A0A2P5DRX8</accession>